<comment type="caution">
    <text evidence="1">The sequence shown here is derived from an EMBL/GenBank/DDBJ whole genome shotgun (WGS) entry which is preliminary data.</text>
</comment>
<accession>A0ABN9EQ17</accession>
<name>A0ABN9EQ17_9NEOB</name>
<feature type="non-terminal residue" evidence="1">
    <location>
        <position position="62"/>
    </location>
</feature>
<keyword evidence="2" id="KW-1185">Reference proteome</keyword>
<dbReference type="EMBL" id="CATNWA010015661">
    <property type="protein sequence ID" value="CAI9585556.1"/>
    <property type="molecule type" value="Genomic_DNA"/>
</dbReference>
<protein>
    <submittedName>
        <fullName evidence="1">Uncharacterized protein</fullName>
    </submittedName>
</protein>
<proteinExistence type="predicted"/>
<dbReference type="Proteomes" id="UP001162483">
    <property type="component" value="Unassembled WGS sequence"/>
</dbReference>
<gene>
    <name evidence="1" type="ORF">SPARVUS_LOCUS10240520</name>
</gene>
<sequence>MPPISTIISAHQCCLSVPISSTYQCSQISASSSMPTSAASSVQPISAHQFCLSVQLHQCSSV</sequence>
<evidence type="ECO:0000313" key="1">
    <source>
        <dbReference type="EMBL" id="CAI9585556.1"/>
    </source>
</evidence>
<evidence type="ECO:0000313" key="2">
    <source>
        <dbReference type="Proteomes" id="UP001162483"/>
    </source>
</evidence>
<reference evidence="1" key="1">
    <citation type="submission" date="2023-05" db="EMBL/GenBank/DDBJ databases">
        <authorList>
            <person name="Stuckert A."/>
        </authorList>
    </citation>
    <scope>NUCLEOTIDE SEQUENCE</scope>
</reference>
<organism evidence="1 2">
    <name type="scientific">Staurois parvus</name>
    <dbReference type="NCBI Taxonomy" id="386267"/>
    <lineage>
        <taxon>Eukaryota</taxon>
        <taxon>Metazoa</taxon>
        <taxon>Chordata</taxon>
        <taxon>Craniata</taxon>
        <taxon>Vertebrata</taxon>
        <taxon>Euteleostomi</taxon>
        <taxon>Amphibia</taxon>
        <taxon>Batrachia</taxon>
        <taxon>Anura</taxon>
        <taxon>Neobatrachia</taxon>
        <taxon>Ranoidea</taxon>
        <taxon>Ranidae</taxon>
        <taxon>Staurois</taxon>
    </lineage>
</organism>